<accession>A0AAE1Q0K3</accession>
<comment type="caution">
    <text evidence="3">The sequence shown here is derived from an EMBL/GenBank/DDBJ whole genome shotgun (WGS) entry which is preliminary data.</text>
</comment>
<gene>
    <name evidence="3" type="ORF">Pmani_011714</name>
</gene>
<dbReference type="EMBL" id="JAWZYT010000941">
    <property type="protein sequence ID" value="KAK4317185.1"/>
    <property type="molecule type" value="Genomic_DNA"/>
</dbReference>
<proteinExistence type="predicted"/>
<dbReference type="InterPro" id="IPR044822">
    <property type="entry name" value="Myb_DNA-bind_4"/>
</dbReference>
<feature type="region of interest" description="Disordered" evidence="1">
    <location>
        <begin position="194"/>
        <end position="231"/>
    </location>
</feature>
<feature type="compositionally biased region" description="Polar residues" evidence="1">
    <location>
        <begin position="1"/>
        <end position="17"/>
    </location>
</feature>
<organism evidence="3 4">
    <name type="scientific">Petrolisthes manimaculis</name>
    <dbReference type="NCBI Taxonomy" id="1843537"/>
    <lineage>
        <taxon>Eukaryota</taxon>
        <taxon>Metazoa</taxon>
        <taxon>Ecdysozoa</taxon>
        <taxon>Arthropoda</taxon>
        <taxon>Crustacea</taxon>
        <taxon>Multicrustacea</taxon>
        <taxon>Malacostraca</taxon>
        <taxon>Eumalacostraca</taxon>
        <taxon>Eucarida</taxon>
        <taxon>Decapoda</taxon>
        <taxon>Pleocyemata</taxon>
        <taxon>Anomura</taxon>
        <taxon>Galatheoidea</taxon>
        <taxon>Porcellanidae</taxon>
        <taxon>Petrolisthes</taxon>
    </lineage>
</organism>
<evidence type="ECO:0000313" key="4">
    <source>
        <dbReference type="Proteomes" id="UP001292094"/>
    </source>
</evidence>
<feature type="region of interest" description="Disordered" evidence="1">
    <location>
        <begin position="52"/>
        <end position="89"/>
    </location>
</feature>
<feature type="compositionally biased region" description="Polar residues" evidence="1">
    <location>
        <begin position="222"/>
        <end position="231"/>
    </location>
</feature>
<evidence type="ECO:0000313" key="3">
    <source>
        <dbReference type="EMBL" id="KAK4317185.1"/>
    </source>
</evidence>
<keyword evidence="4" id="KW-1185">Reference proteome</keyword>
<dbReference type="Proteomes" id="UP001292094">
    <property type="component" value="Unassembled WGS sequence"/>
</dbReference>
<evidence type="ECO:0000259" key="2">
    <source>
        <dbReference type="Pfam" id="PF13837"/>
    </source>
</evidence>
<protein>
    <recommendedName>
        <fullName evidence="2">Myb/SANT-like DNA-binding domain-containing protein</fullName>
    </recommendedName>
</protein>
<dbReference type="Gene3D" id="1.10.10.60">
    <property type="entry name" value="Homeodomain-like"/>
    <property type="match status" value="1"/>
</dbReference>
<feature type="domain" description="Myb/SANT-like DNA-binding" evidence="2">
    <location>
        <begin position="87"/>
        <end position="170"/>
    </location>
</feature>
<dbReference type="Pfam" id="PF13837">
    <property type="entry name" value="Myb_DNA-bind_4"/>
    <property type="match status" value="1"/>
</dbReference>
<sequence>MPHYTALTTPTDPSKMSYQPPVLSNGVTNPLLDYPAKEDIQPIQSDAVYCHEVFDGHDGQSSDDPGTTEDRQGSVGPFDRPPQKSSPWDSEMTHFFINEYRNVSGMVTKKRDAFLHISEKMNQKGYDVTPYTVEKKWHNLIKAYKNVLYRAIRKGDEKISWEYFEEMDDIIKNSTPSLPAPGNLKRLALSRKVSPNPVASPASGPETISVTPDFLPSPPSPEVSTPKTLPVSSPSLAENVVPCAPYSIPAGPSTNRSPPGHLASSPVSYVVNPPTSHPSLTPAEAHMMQDTAGQVHSPYYPTQHHHLAPPPQASTPTTVIQPQQSHPTILNTPSIPMPPPTPTHMDHQSMNNQMHYSSGYTAYPPQEMPPSATEQIHQQLRPQWTTVRQEEFKIKQSPPSLARRRKSKLRKAKIFARRSRRPDIELLVAQREMNIHLKTLNSNIINMGHTLNENIVGLKRAVERMVSIMLQNKPGT</sequence>
<reference evidence="3" key="1">
    <citation type="submission" date="2023-11" db="EMBL/GenBank/DDBJ databases">
        <title>Genome assemblies of two species of porcelain crab, Petrolisthes cinctipes and Petrolisthes manimaculis (Anomura: Porcellanidae).</title>
        <authorList>
            <person name="Angst P."/>
        </authorList>
    </citation>
    <scope>NUCLEOTIDE SEQUENCE</scope>
    <source>
        <strain evidence="3">PB745_02</strain>
        <tissue evidence="3">Gill</tissue>
    </source>
</reference>
<feature type="region of interest" description="Disordered" evidence="1">
    <location>
        <begin position="1"/>
        <end position="30"/>
    </location>
</feature>
<evidence type="ECO:0000256" key="1">
    <source>
        <dbReference type="SAM" id="MobiDB-lite"/>
    </source>
</evidence>
<dbReference type="AlphaFoldDB" id="A0AAE1Q0K3"/>
<name>A0AAE1Q0K3_9EUCA</name>